<dbReference type="AlphaFoldDB" id="A0ABD2SKA7"/>
<evidence type="ECO:0000313" key="1">
    <source>
        <dbReference type="EMBL" id="KAL3344286.1"/>
    </source>
</evidence>
<accession>A0ABD2SKA7</accession>
<dbReference type="Proteomes" id="UP001627284">
    <property type="component" value="Unassembled WGS sequence"/>
</dbReference>
<keyword evidence="2" id="KW-1185">Reference proteome</keyword>
<name>A0ABD2SKA7_9SOLN</name>
<evidence type="ECO:0000313" key="2">
    <source>
        <dbReference type="Proteomes" id="UP001627284"/>
    </source>
</evidence>
<comment type="caution">
    <text evidence="1">The sequence shown here is derived from an EMBL/GenBank/DDBJ whole genome shotgun (WGS) entry which is preliminary data.</text>
</comment>
<gene>
    <name evidence="1" type="ORF">AABB24_023621</name>
</gene>
<reference evidence="1 2" key="1">
    <citation type="submission" date="2024-05" db="EMBL/GenBank/DDBJ databases">
        <title>De novo assembly of an allotetraploid wild potato.</title>
        <authorList>
            <person name="Hosaka A.J."/>
        </authorList>
    </citation>
    <scope>NUCLEOTIDE SEQUENCE [LARGE SCALE GENOMIC DNA]</scope>
    <source>
        <tissue evidence="1">Young leaves</tissue>
    </source>
</reference>
<proteinExistence type="predicted"/>
<feature type="non-terminal residue" evidence="1">
    <location>
        <position position="1"/>
    </location>
</feature>
<dbReference type="EMBL" id="JBJKTR010000014">
    <property type="protein sequence ID" value="KAL3344286.1"/>
    <property type="molecule type" value="Genomic_DNA"/>
</dbReference>
<organism evidence="1 2">
    <name type="scientific">Solanum stoloniferum</name>
    <dbReference type="NCBI Taxonomy" id="62892"/>
    <lineage>
        <taxon>Eukaryota</taxon>
        <taxon>Viridiplantae</taxon>
        <taxon>Streptophyta</taxon>
        <taxon>Embryophyta</taxon>
        <taxon>Tracheophyta</taxon>
        <taxon>Spermatophyta</taxon>
        <taxon>Magnoliopsida</taxon>
        <taxon>eudicotyledons</taxon>
        <taxon>Gunneridae</taxon>
        <taxon>Pentapetalae</taxon>
        <taxon>asterids</taxon>
        <taxon>lamiids</taxon>
        <taxon>Solanales</taxon>
        <taxon>Solanaceae</taxon>
        <taxon>Solanoideae</taxon>
        <taxon>Solaneae</taxon>
        <taxon>Solanum</taxon>
    </lineage>
</organism>
<sequence length="109" mass="12882">DIWFPPKTQFHLFYFSQDFSLFSHYVICFPCKIDAFHHFKSVLLQCWSDSSSVKLMYFITSNRFFFNVGRIALRHYLCTGTSLKTLIIFLFVLQSSEADGRQDLISLFD</sequence>
<protein>
    <submittedName>
        <fullName evidence="1">Uncharacterized protein</fullName>
    </submittedName>
</protein>